<dbReference type="SUPFAM" id="SSF50486">
    <property type="entry name" value="FMT C-terminal domain-like"/>
    <property type="match status" value="1"/>
</dbReference>
<dbReference type="InterPro" id="IPR011034">
    <property type="entry name" value="Formyl_transferase-like_C_sf"/>
</dbReference>
<comment type="caution">
    <text evidence="7">The sequence shown here is derived from an EMBL/GenBank/DDBJ whole genome shotgun (WGS) entry which is preliminary data.</text>
</comment>
<keyword evidence="3 5" id="KW-0378">Hydrolase</keyword>
<organism evidence="7 8">
    <name type="scientific">Streptomyces adustus</name>
    <dbReference type="NCBI Taxonomy" id="1609272"/>
    <lineage>
        <taxon>Bacteria</taxon>
        <taxon>Bacillati</taxon>
        <taxon>Actinomycetota</taxon>
        <taxon>Actinomycetes</taxon>
        <taxon>Kitasatosporales</taxon>
        <taxon>Streptomycetaceae</taxon>
        <taxon>Streptomyces</taxon>
    </lineage>
</organism>
<dbReference type="OrthoDB" id="9794313at2"/>
<evidence type="ECO:0000256" key="4">
    <source>
        <dbReference type="ARBA" id="ARBA00023204"/>
    </source>
</evidence>
<dbReference type="GO" id="GO:0003677">
    <property type="term" value="F:DNA binding"/>
    <property type="evidence" value="ECO:0007669"/>
    <property type="project" value="InterPro"/>
</dbReference>
<evidence type="ECO:0000256" key="3">
    <source>
        <dbReference type="ARBA" id="ARBA00022801"/>
    </source>
</evidence>
<name>A0A5N8VRM1_9ACTN</name>
<comment type="similarity">
    <text evidence="1 5">Belongs to the DNA glycosylase MPG family.</text>
</comment>
<feature type="region of interest" description="Disordered" evidence="6">
    <location>
        <begin position="1"/>
        <end position="27"/>
    </location>
</feature>
<dbReference type="HAMAP" id="MF_00527">
    <property type="entry name" value="3MGH"/>
    <property type="match status" value="1"/>
</dbReference>
<dbReference type="Gene3D" id="3.10.300.10">
    <property type="entry name" value="Methylpurine-DNA glycosylase (MPG)"/>
    <property type="match status" value="1"/>
</dbReference>
<dbReference type="EC" id="3.2.2.-" evidence="5"/>
<dbReference type="PANTHER" id="PTHR10429">
    <property type="entry name" value="DNA-3-METHYLADENINE GLYCOSYLASE"/>
    <property type="match status" value="1"/>
</dbReference>
<dbReference type="InterPro" id="IPR036995">
    <property type="entry name" value="MPG_sf"/>
</dbReference>
<dbReference type="AlphaFoldDB" id="A0A5N8VRM1"/>
<dbReference type="CDD" id="cd00540">
    <property type="entry name" value="AAG"/>
    <property type="match status" value="1"/>
</dbReference>
<dbReference type="Proteomes" id="UP000325849">
    <property type="component" value="Unassembled WGS sequence"/>
</dbReference>
<dbReference type="RefSeq" id="WP_152895020.1">
    <property type="nucleotide sequence ID" value="NZ_VJZD01000313.1"/>
</dbReference>
<evidence type="ECO:0000313" key="8">
    <source>
        <dbReference type="Proteomes" id="UP000325849"/>
    </source>
</evidence>
<dbReference type="EMBL" id="VJZD01000313">
    <property type="protein sequence ID" value="MPY37442.1"/>
    <property type="molecule type" value="Genomic_DNA"/>
</dbReference>
<keyword evidence="8" id="KW-1185">Reference proteome</keyword>
<dbReference type="NCBIfam" id="TIGR00567">
    <property type="entry name" value="3mg"/>
    <property type="match status" value="1"/>
</dbReference>
<evidence type="ECO:0000313" key="7">
    <source>
        <dbReference type="EMBL" id="MPY37442.1"/>
    </source>
</evidence>
<proteinExistence type="inferred from homology"/>
<protein>
    <recommendedName>
        <fullName evidence="5">Putative 3-methyladenine DNA glycosylase</fullName>
        <ecNumber evidence="5">3.2.2.-</ecNumber>
    </recommendedName>
</protein>
<gene>
    <name evidence="7" type="ORF">FNH09_41415</name>
</gene>
<keyword evidence="2 5" id="KW-0227">DNA damage</keyword>
<evidence type="ECO:0000256" key="5">
    <source>
        <dbReference type="HAMAP-Rule" id="MF_00527"/>
    </source>
</evidence>
<keyword evidence="4 5" id="KW-0234">DNA repair</keyword>
<dbReference type="Pfam" id="PF02245">
    <property type="entry name" value="Pur_DNA_glyco"/>
    <property type="match status" value="1"/>
</dbReference>
<reference evidence="7 8" key="1">
    <citation type="submission" date="2019-07" db="EMBL/GenBank/DDBJ databases">
        <title>New species of Amycolatopsis and Streptomyces.</title>
        <authorList>
            <person name="Duangmal K."/>
            <person name="Teo W.F.A."/>
            <person name="Lipun K."/>
        </authorList>
    </citation>
    <scope>NUCLEOTIDE SEQUENCE [LARGE SCALE GENOMIC DNA]</scope>
    <source>
        <strain evidence="7 8">NBRC 109810</strain>
    </source>
</reference>
<dbReference type="FunFam" id="3.10.300.10:FF:000001">
    <property type="entry name" value="Putative 3-methyladenine DNA glycosylase"/>
    <property type="match status" value="1"/>
</dbReference>
<keyword evidence="7" id="KW-0326">Glycosidase</keyword>
<evidence type="ECO:0000256" key="2">
    <source>
        <dbReference type="ARBA" id="ARBA00022763"/>
    </source>
</evidence>
<dbReference type="InterPro" id="IPR003180">
    <property type="entry name" value="MPG"/>
</dbReference>
<dbReference type="GO" id="GO:0006284">
    <property type="term" value="P:base-excision repair"/>
    <property type="evidence" value="ECO:0007669"/>
    <property type="project" value="InterPro"/>
</dbReference>
<dbReference type="PANTHER" id="PTHR10429:SF0">
    <property type="entry name" value="DNA-3-METHYLADENINE GLYCOSYLASE"/>
    <property type="match status" value="1"/>
</dbReference>
<dbReference type="NCBIfam" id="NF002003">
    <property type="entry name" value="PRK00802.1-3"/>
    <property type="match status" value="1"/>
</dbReference>
<dbReference type="GO" id="GO:0003905">
    <property type="term" value="F:alkylbase DNA N-glycosylase activity"/>
    <property type="evidence" value="ECO:0007669"/>
    <property type="project" value="InterPro"/>
</dbReference>
<feature type="compositionally biased region" description="Basic and acidic residues" evidence="6">
    <location>
        <begin position="9"/>
        <end position="19"/>
    </location>
</feature>
<evidence type="ECO:0000256" key="1">
    <source>
        <dbReference type="ARBA" id="ARBA00009232"/>
    </source>
</evidence>
<accession>A0A5N8VRM1</accession>
<sequence length="228" mass="24066">MIATPDRTPPGRDSFDRPVPEAAPDPLGGFLARPAEEVAPELLGAVLTHETSEGTVRIAITETEAYSGPADPASHAYRGRTPRNAVMFGPAGHLYVYRSHGLHWCANIVTGTEGDASAVLIRAGRVVEGEDLARRRRGAKVETARLARGPGNFCQALGITAEHNGADLLGGASVALSEGEPVPAALVRIGPRVGVSKAHDWQHRFFLADDPTVSAYRLSPRAKPSGEA</sequence>
<evidence type="ECO:0000256" key="6">
    <source>
        <dbReference type="SAM" id="MobiDB-lite"/>
    </source>
</evidence>